<evidence type="ECO:0000256" key="3">
    <source>
        <dbReference type="ARBA" id="ARBA00011649"/>
    </source>
</evidence>
<evidence type="ECO:0000256" key="12">
    <source>
        <dbReference type="ARBA" id="ARBA00022989"/>
    </source>
</evidence>
<keyword evidence="11 19" id="KW-0249">Electron transport</keyword>
<dbReference type="GO" id="GO:0005743">
    <property type="term" value="C:mitochondrial inner membrane"/>
    <property type="evidence" value="ECO:0007669"/>
    <property type="project" value="UniProtKB-SubCell"/>
</dbReference>
<evidence type="ECO:0000313" key="22">
    <source>
        <dbReference type="EMBL" id="AWI62649.1"/>
    </source>
</evidence>
<keyword evidence="13 18" id="KW-0408">Iron</keyword>
<dbReference type="EMBL" id="MF361126">
    <property type="protein sequence ID" value="AWI62649.1"/>
    <property type="molecule type" value="Genomic_DNA"/>
</dbReference>
<dbReference type="CDD" id="cd00290">
    <property type="entry name" value="cytochrome_b_C"/>
    <property type="match status" value="1"/>
</dbReference>
<comment type="cofactor">
    <cofactor evidence="18">
        <name>heme</name>
        <dbReference type="ChEBI" id="CHEBI:30413"/>
    </cofactor>
    <text evidence="18">Binds 2 heme groups non-covalently.</text>
</comment>
<feature type="transmembrane region" description="Helical" evidence="19">
    <location>
        <begin position="347"/>
        <end position="365"/>
    </location>
</feature>
<dbReference type="PROSITE" id="PS51002">
    <property type="entry name" value="CYTB_NTER"/>
    <property type="match status" value="1"/>
</dbReference>
<evidence type="ECO:0000256" key="2">
    <source>
        <dbReference type="ARBA" id="ARBA00004448"/>
    </source>
</evidence>
<dbReference type="InterPro" id="IPR005798">
    <property type="entry name" value="Cyt_b/b6_C"/>
</dbReference>
<evidence type="ECO:0000256" key="14">
    <source>
        <dbReference type="ARBA" id="ARBA00023075"/>
    </source>
</evidence>
<comment type="cofactor">
    <cofactor evidence="19">
        <name>heme b</name>
        <dbReference type="ChEBI" id="CHEBI:60344"/>
    </cofactor>
    <text evidence="19">Binds 2 heme groups non-covalently.</text>
</comment>
<organism evidence="22">
    <name type="scientific">Epimeria frankei</name>
    <dbReference type="NCBI Taxonomy" id="2184360"/>
    <lineage>
        <taxon>Eukaryota</taxon>
        <taxon>Metazoa</taxon>
        <taxon>Ecdysozoa</taxon>
        <taxon>Arthropoda</taxon>
        <taxon>Crustacea</taxon>
        <taxon>Multicrustacea</taxon>
        <taxon>Malacostraca</taxon>
        <taxon>Eumalacostraca</taxon>
        <taxon>Peracarida</taxon>
        <taxon>Amphipoda</taxon>
        <taxon>Amphilochidea</taxon>
        <taxon>Amphilochida</taxon>
        <taxon>Amphilochidira</taxon>
        <taxon>Iphimedioidea</taxon>
        <taxon>Epimeriidae</taxon>
        <taxon>Epimeria</taxon>
    </lineage>
</organism>
<evidence type="ECO:0000259" key="20">
    <source>
        <dbReference type="PROSITE" id="PS51002"/>
    </source>
</evidence>
<dbReference type="SUPFAM" id="SSF81648">
    <property type="entry name" value="a domain/subunit of cytochrome bc1 complex (Ubiquinol-cytochrome c reductase)"/>
    <property type="match status" value="1"/>
</dbReference>
<dbReference type="GO" id="GO:0016491">
    <property type="term" value="F:oxidoreductase activity"/>
    <property type="evidence" value="ECO:0007669"/>
    <property type="project" value="UniProtKB-UniRule"/>
</dbReference>
<dbReference type="CDD" id="cd00284">
    <property type="entry name" value="Cytochrome_b_N"/>
    <property type="match status" value="1"/>
</dbReference>
<evidence type="ECO:0000256" key="9">
    <source>
        <dbReference type="ARBA" id="ARBA00022723"/>
    </source>
</evidence>
<evidence type="ECO:0000256" key="7">
    <source>
        <dbReference type="ARBA" id="ARBA00022660"/>
    </source>
</evidence>
<keyword evidence="7 19" id="KW-0679">Respiratory chain</keyword>
<feature type="binding site" description="axial binding residue" evidence="18">
    <location>
        <position position="84"/>
    </location>
    <ligand>
        <name>heme b</name>
        <dbReference type="ChEBI" id="CHEBI:60344"/>
        <label>b562</label>
    </ligand>
    <ligandPart>
        <name>Fe</name>
        <dbReference type="ChEBI" id="CHEBI:18248"/>
    </ligandPart>
</feature>
<keyword evidence="16 19" id="KW-0472">Membrane</keyword>
<evidence type="ECO:0000259" key="21">
    <source>
        <dbReference type="PROSITE" id="PS51003"/>
    </source>
</evidence>
<dbReference type="Pfam" id="PF00033">
    <property type="entry name" value="Cytochrome_B"/>
    <property type="match status" value="1"/>
</dbReference>
<evidence type="ECO:0000256" key="18">
    <source>
        <dbReference type="PIRSR" id="PIRSR038885-2"/>
    </source>
</evidence>
<feature type="transmembrane region" description="Helical" evidence="19">
    <location>
        <begin position="78"/>
        <end position="99"/>
    </location>
</feature>
<feature type="binding site" description="axial binding residue" evidence="18">
    <location>
        <position position="197"/>
    </location>
    <ligand>
        <name>heme b</name>
        <dbReference type="ChEBI" id="CHEBI:60344"/>
        <label>b566</label>
    </ligand>
    <ligandPart>
        <name>Fe</name>
        <dbReference type="ChEBI" id="CHEBI:18248"/>
    </ligandPart>
</feature>
<keyword evidence="12 19" id="KW-1133">Transmembrane helix</keyword>
<gene>
    <name evidence="22" type="primary">CYTB</name>
</gene>
<feature type="transmembrane region" description="Helical" evidence="19">
    <location>
        <begin position="285"/>
        <end position="304"/>
    </location>
</feature>
<name>A0A2S1TMB6_9CRUS</name>
<comment type="subunit">
    <text evidence="3">The main subunits of complex b-c1 are: cytochrome b, cytochrome c1 and the Rieske protein.</text>
</comment>
<comment type="subcellular location">
    <subcellularLocation>
        <location evidence="2">Mitochondrion inner membrane</location>
        <topology evidence="2">Multi-pass membrane protein</topology>
    </subcellularLocation>
</comment>
<dbReference type="Pfam" id="PF00032">
    <property type="entry name" value="Cytochrom_B_C"/>
    <property type="match status" value="1"/>
</dbReference>
<evidence type="ECO:0000256" key="11">
    <source>
        <dbReference type="ARBA" id="ARBA00022982"/>
    </source>
</evidence>
<dbReference type="GO" id="GO:0006122">
    <property type="term" value="P:mitochondrial electron transport, ubiquinol to cytochrome c"/>
    <property type="evidence" value="ECO:0007669"/>
    <property type="project" value="TreeGrafter"/>
</dbReference>
<evidence type="ECO:0000256" key="16">
    <source>
        <dbReference type="ARBA" id="ARBA00023136"/>
    </source>
</evidence>
<evidence type="ECO:0000256" key="13">
    <source>
        <dbReference type="ARBA" id="ARBA00023004"/>
    </source>
</evidence>
<dbReference type="InterPro" id="IPR005797">
    <property type="entry name" value="Cyt_b/b6_N"/>
</dbReference>
<evidence type="ECO:0000256" key="15">
    <source>
        <dbReference type="ARBA" id="ARBA00023128"/>
    </source>
</evidence>
<dbReference type="AlphaFoldDB" id="A0A2S1TMB6"/>
<evidence type="ECO:0000256" key="10">
    <source>
        <dbReference type="ARBA" id="ARBA00022792"/>
    </source>
</evidence>
<dbReference type="PROSITE" id="PS51003">
    <property type="entry name" value="CYTB_CTER"/>
    <property type="match status" value="1"/>
</dbReference>
<keyword evidence="6 18" id="KW-0349">Heme</keyword>
<dbReference type="PIRSF" id="PIRSF038885">
    <property type="entry name" value="COB"/>
    <property type="match status" value="1"/>
</dbReference>
<dbReference type="InterPro" id="IPR036150">
    <property type="entry name" value="Cyt_b/b6_C_sf"/>
</dbReference>
<dbReference type="Gene3D" id="1.20.810.10">
    <property type="entry name" value="Cytochrome Bc1 Complex, Chain C"/>
    <property type="match status" value="1"/>
</dbReference>
<feature type="transmembrane region" description="Helical" evidence="19">
    <location>
        <begin position="30"/>
        <end position="57"/>
    </location>
</feature>
<feature type="transmembrane region" description="Helical" evidence="19">
    <location>
        <begin position="231"/>
        <end position="251"/>
    </location>
</feature>
<dbReference type="InterPro" id="IPR030689">
    <property type="entry name" value="Cytochrome_b"/>
</dbReference>
<evidence type="ECO:0000256" key="4">
    <source>
        <dbReference type="ARBA" id="ARBA00013531"/>
    </source>
</evidence>
<keyword evidence="8 19" id="KW-0812">Transmembrane</keyword>
<keyword evidence="5 19" id="KW-0813">Transport</keyword>
<feature type="domain" description="Cytochrome b/b6 C-terminal region profile" evidence="21">
    <location>
        <begin position="211"/>
        <end position="380"/>
    </location>
</feature>
<reference evidence="22" key="1">
    <citation type="journal article" date="2018" name="Sci. Rep.">
        <title>Cryptic species in a well-known habitat: applying taxonomics to the amphipod genus Epimeria (Crustacea, Peracarida).</title>
        <authorList>
            <person name="Beermann J."/>
            <person name="Westbury M.V."/>
            <person name="Hofreiter M."/>
            <person name="Hilgers L."/>
            <person name="Deister F."/>
            <person name="Neumann H."/>
            <person name="Raupach M.J."/>
        </authorList>
    </citation>
    <scope>NUCLEOTIDE SEQUENCE</scope>
</reference>
<feature type="binding site" description="axial binding residue" evidence="18">
    <location>
        <position position="183"/>
    </location>
    <ligand>
        <name>heme b</name>
        <dbReference type="ChEBI" id="CHEBI:60344"/>
        <label>b562</label>
    </ligand>
    <ligandPart>
        <name>Fe</name>
        <dbReference type="ChEBI" id="CHEBI:18248"/>
    </ligandPart>
</feature>
<evidence type="ECO:0000256" key="17">
    <source>
        <dbReference type="PIRSR" id="PIRSR038885-1"/>
    </source>
</evidence>
<dbReference type="InterPro" id="IPR048259">
    <property type="entry name" value="Cytochrome_b_N_euk/bac"/>
</dbReference>
<dbReference type="InterPro" id="IPR027387">
    <property type="entry name" value="Cytb/b6-like_sf"/>
</dbReference>
<keyword evidence="9 18" id="KW-0479">Metal-binding</keyword>
<dbReference type="InterPro" id="IPR048260">
    <property type="entry name" value="Cytochrome_b_C_euk/bac"/>
</dbReference>
<proteinExistence type="inferred from homology"/>
<evidence type="ECO:0000256" key="6">
    <source>
        <dbReference type="ARBA" id="ARBA00022617"/>
    </source>
</evidence>
<dbReference type="GO" id="GO:0045275">
    <property type="term" value="C:respiratory chain complex III"/>
    <property type="evidence" value="ECO:0007669"/>
    <property type="project" value="InterPro"/>
</dbReference>
<protein>
    <recommendedName>
        <fullName evidence="4 19">Cytochrome b</fullName>
    </recommendedName>
</protein>
<dbReference type="SUPFAM" id="SSF81342">
    <property type="entry name" value="Transmembrane di-heme cytochromes"/>
    <property type="match status" value="1"/>
</dbReference>
<dbReference type="InterPro" id="IPR016174">
    <property type="entry name" value="Di-haem_cyt_TM"/>
</dbReference>
<comment type="function">
    <text evidence="1 19">Component of the ubiquinol-cytochrome c reductase complex (complex III or cytochrome b-c1 complex) that is part of the mitochondrial respiratory chain. The b-c1 complex mediates electron transfer from ubiquinol to cytochrome c. Contributes to the generation of a proton gradient across the mitochondrial membrane that is then used for ATP synthesis.</text>
</comment>
<evidence type="ECO:0000256" key="19">
    <source>
        <dbReference type="RuleBase" id="RU362117"/>
    </source>
</evidence>
<dbReference type="PANTHER" id="PTHR19271:SF16">
    <property type="entry name" value="CYTOCHROME B"/>
    <property type="match status" value="1"/>
</dbReference>
<comment type="similarity">
    <text evidence="19">Belongs to the cytochrome b family.</text>
</comment>
<dbReference type="GO" id="GO:0008121">
    <property type="term" value="F:quinol-cytochrome-c reductase activity"/>
    <property type="evidence" value="ECO:0007669"/>
    <property type="project" value="InterPro"/>
</dbReference>
<feature type="binding site" evidence="17">
    <location>
        <position position="202"/>
    </location>
    <ligand>
        <name>a ubiquinone</name>
        <dbReference type="ChEBI" id="CHEBI:16389"/>
    </ligand>
</feature>
<evidence type="ECO:0000256" key="8">
    <source>
        <dbReference type="ARBA" id="ARBA00022692"/>
    </source>
</evidence>
<feature type="transmembrane region" description="Helical" evidence="19">
    <location>
        <begin position="324"/>
        <end position="341"/>
    </location>
</feature>
<feature type="domain" description="Cytochrome b/b6 N-terminal region profile" evidence="20">
    <location>
        <begin position="1"/>
        <end position="210"/>
    </location>
</feature>
<sequence length="380" mass="43532">MPTHYSKKNPLFKVFDSTLVSLPAPSNISFYWNIGSLLSMCLIIQIITGLLLSSIYSPNMDLSFTSLTKMMEALDKAWLIRYIHMNGASLFFICLYTHIGRGMYYSSYLYTETWMIGVTIFLLTMAAAFLGYVLPINQMSFWGASVITNLFSEIPYIGKEVVKFIWGGVSINNPTIMRFFTFHFLIPFVVLAMVVMHITYLHQTGSSNPLGLVSNSNKLIFHTYFSYKDMLTALIMSTMFMLLCFYFPLILGDDENFSPANPSVTPTHIQPEWYFLFAYAILRSIPNKLGGVISLVLSVMILYLPPFTHLGKKKSMMFYPVSKFLYWSFVTNLILLTWIGMCPVEPPYVLTGQILTATYFSYFMVSPVSMKMWDLINKSW</sequence>
<evidence type="ECO:0000256" key="1">
    <source>
        <dbReference type="ARBA" id="ARBA00002566"/>
    </source>
</evidence>
<accession>A0A2S1TMB6</accession>
<evidence type="ECO:0000256" key="5">
    <source>
        <dbReference type="ARBA" id="ARBA00022448"/>
    </source>
</evidence>
<keyword evidence="15 19" id="KW-0496">Mitochondrion</keyword>
<keyword evidence="14" id="KW-0830">Ubiquinone</keyword>
<feature type="transmembrane region" description="Helical" evidence="19">
    <location>
        <begin position="178"/>
        <end position="201"/>
    </location>
</feature>
<feature type="transmembrane region" description="Helical" evidence="19">
    <location>
        <begin position="114"/>
        <end position="134"/>
    </location>
</feature>
<dbReference type="GO" id="GO:0046872">
    <property type="term" value="F:metal ion binding"/>
    <property type="evidence" value="ECO:0007669"/>
    <property type="project" value="UniProtKB-UniRule"/>
</dbReference>
<keyword evidence="10" id="KW-0999">Mitochondrion inner membrane</keyword>
<feature type="binding site" description="axial binding residue" evidence="18">
    <location>
        <position position="98"/>
    </location>
    <ligand>
        <name>heme b</name>
        <dbReference type="ChEBI" id="CHEBI:60344"/>
        <label>b566</label>
    </ligand>
    <ligandPart>
        <name>Fe</name>
        <dbReference type="ChEBI" id="CHEBI:18248"/>
    </ligandPart>
</feature>
<geneLocation type="mitochondrion" evidence="22"/>
<dbReference type="PANTHER" id="PTHR19271">
    <property type="entry name" value="CYTOCHROME B"/>
    <property type="match status" value="1"/>
</dbReference>